<dbReference type="GO" id="GO:0005730">
    <property type="term" value="C:nucleolus"/>
    <property type="evidence" value="ECO:0007669"/>
    <property type="project" value="EnsemblFungi"/>
</dbReference>
<proteinExistence type="predicted"/>
<dbReference type="GO" id="GO:0070475">
    <property type="term" value="P:rRNA base methylation"/>
    <property type="evidence" value="ECO:0007669"/>
    <property type="project" value="EnsemblFungi"/>
</dbReference>
<dbReference type="InParanoid" id="G3AR11"/>
<dbReference type="GO" id="GO:0070042">
    <property type="term" value="F:rRNA (uridine-N3-)-methyltransferase activity"/>
    <property type="evidence" value="ECO:0007669"/>
    <property type="project" value="EnsemblFungi"/>
</dbReference>
<dbReference type="GeneID" id="18872037"/>
<dbReference type="PANTHER" id="PTHR11538">
    <property type="entry name" value="PHENYLALANYL-TRNA SYNTHETASE"/>
    <property type="match status" value="1"/>
</dbReference>
<evidence type="ECO:0000313" key="3">
    <source>
        <dbReference type="Proteomes" id="UP000000709"/>
    </source>
</evidence>
<gene>
    <name evidence="2" type="ORF">SPAPADRAFT_56474</name>
</gene>
<dbReference type="STRING" id="619300.G3AR11"/>
<dbReference type="Proteomes" id="UP000000709">
    <property type="component" value="Unassembled WGS sequence"/>
</dbReference>
<dbReference type="PANTHER" id="PTHR11538:SF26">
    <property type="entry name" value="FERREDOXIN-FOLD ANTICODON-BINDING DOMAIN-CONTAINING PROTEIN 1"/>
    <property type="match status" value="1"/>
</dbReference>
<dbReference type="InterPro" id="IPR019446">
    <property type="entry name" value="BMT5-like"/>
</dbReference>
<feature type="domain" description="25S rRNA (uridine-N(3))-methyltransferase BMT5-like" evidence="1">
    <location>
        <begin position="76"/>
        <end position="274"/>
    </location>
</feature>
<sequence length="312" mass="35875">MVRKLKGKNLQGKGLKGALARHQVSDNLQKKLQKNAEITKENQLNKAKSIKKVPKKHNQPQQVKGLMPFTVDDRVLLIGEGDFSFAKSLIVQNFIQPQNLIATSYDSVEELNQKYPNVQSTLDELTEEGVKLIHEVDTTNLPQCLKLIANSKTKKSGKTPSLFDDRSQLNYIMFNFPHTGKGIKDVDRNIREHQKLILEYFKNCKQVFDIVNDTSKNDFAGYSVPTEGKIILSTFEGEPYNSWGIKIIGKSQDYKVERSGKFDWAMFPEYHHRRTNSTRDTTKPAEERNARIYVFEKFKKKQEQTKDDSDSD</sequence>
<dbReference type="EMBL" id="GL996503">
    <property type="protein sequence ID" value="EGW31672.1"/>
    <property type="molecule type" value="Genomic_DNA"/>
</dbReference>
<dbReference type="OMA" id="YPGYKHA"/>
<keyword evidence="3" id="KW-1185">Reference proteome</keyword>
<dbReference type="Pfam" id="PF10354">
    <property type="entry name" value="BMT5-like"/>
    <property type="match status" value="1"/>
</dbReference>
<dbReference type="GO" id="GO:0005737">
    <property type="term" value="C:cytoplasm"/>
    <property type="evidence" value="ECO:0007669"/>
    <property type="project" value="TreeGrafter"/>
</dbReference>
<dbReference type="OrthoDB" id="273345at2759"/>
<dbReference type="AlphaFoldDB" id="G3AR11"/>
<name>G3AR11_SPAPN</name>
<protein>
    <recommendedName>
        <fullName evidence="1">25S rRNA (uridine-N(3))-methyltransferase BMT5-like domain-containing protein</fullName>
    </recommendedName>
</protein>
<dbReference type="eggNOG" id="KOG4174">
    <property type="taxonomic scope" value="Eukaryota"/>
</dbReference>
<evidence type="ECO:0000259" key="1">
    <source>
        <dbReference type="Pfam" id="PF10354"/>
    </source>
</evidence>
<dbReference type="HOGENOM" id="CLU_035438_1_0_1"/>
<evidence type="ECO:0000313" key="2">
    <source>
        <dbReference type="EMBL" id="EGW31672.1"/>
    </source>
</evidence>
<organism evidence="3">
    <name type="scientific">Spathaspora passalidarum (strain NRRL Y-27907 / 11-Y1)</name>
    <dbReference type="NCBI Taxonomy" id="619300"/>
    <lineage>
        <taxon>Eukaryota</taxon>
        <taxon>Fungi</taxon>
        <taxon>Dikarya</taxon>
        <taxon>Ascomycota</taxon>
        <taxon>Saccharomycotina</taxon>
        <taxon>Pichiomycetes</taxon>
        <taxon>Debaryomycetaceae</taxon>
        <taxon>Spathaspora</taxon>
    </lineage>
</organism>
<dbReference type="KEGG" id="spaa:SPAPADRAFT_56474"/>
<dbReference type="RefSeq" id="XP_007376450.1">
    <property type="nucleotide sequence ID" value="XM_007376388.1"/>
</dbReference>
<accession>G3AR11</accession>
<dbReference type="FunCoup" id="G3AR11">
    <property type="interactions" value="247"/>
</dbReference>
<reference evidence="2 3" key="1">
    <citation type="journal article" date="2011" name="Proc. Natl. Acad. Sci. U.S.A.">
        <title>Comparative genomics of xylose-fermenting fungi for enhanced biofuel production.</title>
        <authorList>
            <person name="Wohlbach D.J."/>
            <person name="Kuo A."/>
            <person name="Sato T.K."/>
            <person name="Potts K.M."/>
            <person name="Salamov A.A."/>
            <person name="LaButti K.M."/>
            <person name="Sun H."/>
            <person name="Clum A."/>
            <person name="Pangilinan J.L."/>
            <person name="Lindquist E.A."/>
            <person name="Lucas S."/>
            <person name="Lapidus A."/>
            <person name="Jin M."/>
            <person name="Gunawan C."/>
            <person name="Balan V."/>
            <person name="Dale B.E."/>
            <person name="Jeffries T.W."/>
            <person name="Zinkel R."/>
            <person name="Barry K.W."/>
            <person name="Grigoriev I.V."/>
            <person name="Gasch A.P."/>
        </authorList>
    </citation>
    <scope>NUCLEOTIDE SEQUENCE [LARGE SCALE GENOMIC DNA]</scope>
    <source>
        <strain evidence="3">NRRL Y-27907 / 11-Y1</strain>
    </source>
</reference>